<dbReference type="VEuPathDB" id="VectorBase:ISCI011605"/>
<evidence type="ECO:0000313" key="3">
    <source>
        <dbReference type="Proteomes" id="UP000001555"/>
    </source>
</evidence>
<dbReference type="EnsemblMetazoa" id="ISCW011605-RA">
    <property type="protein sequence ID" value="ISCW011605-PA"/>
    <property type="gene ID" value="ISCW011605"/>
</dbReference>
<sequence length="63" mass="6530">MPYLLNRDYKGTLAAGRHRQKIVLGVGQGTGPSNTARMHATGRTSSLATTLHAPGAIAANITS</sequence>
<reference evidence="1 3" key="1">
    <citation type="submission" date="2008-03" db="EMBL/GenBank/DDBJ databases">
        <title>Annotation of Ixodes scapularis.</title>
        <authorList>
            <consortium name="Ixodes scapularis Genome Project Consortium"/>
            <person name="Caler E."/>
            <person name="Hannick L.I."/>
            <person name="Bidwell S."/>
            <person name="Joardar V."/>
            <person name="Thiagarajan M."/>
            <person name="Amedeo P."/>
            <person name="Galinsky K.J."/>
            <person name="Schobel S."/>
            <person name="Inman J."/>
            <person name="Hostetler J."/>
            <person name="Miller J."/>
            <person name="Hammond M."/>
            <person name="Megy K."/>
            <person name="Lawson D."/>
            <person name="Kodira C."/>
            <person name="Sutton G."/>
            <person name="Meyer J."/>
            <person name="Hill C.A."/>
            <person name="Birren B."/>
            <person name="Nene V."/>
            <person name="Collins F."/>
            <person name="Alarcon-Chaidez F."/>
            <person name="Wikel S."/>
            <person name="Strausberg R."/>
        </authorList>
    </citation>
    <scope>NUCLEOTIDE SEQUENCE [LARGE SCALE GENOMIC DNA]</scope>
    <source>
        <strain evidence="3">Wikel</strain>
        <strain evidence="1">Wikel colony</strain>
    </source>
</reference>
<name>B7Q9S9_IXOSC</name>
<reference evidence="2" key="2">
    <citation type="submission" date="2020-05" db="UniProtKB">
        <authorList>
            <consortium name="EnsemblMetazoa"/>
        </authorList>
    </citation>
    <scope>IDENTIFICATION</scope>
    <source>
        <strain evidence="2">wikel</strain>
    </source>
</reference>
<organism>
    <name type="scientific">Ixodes scapularis</name>
    <name type="common">Black-legged tick</name>
    <name type="synonym">Deer tick</name>
    <dbReference type="NCBI Taxonomy" id="6945"/>
    <lineage>
        <taxon>Eukaryota</taxon>
        <taxon>Metazoa</taxon>
        <taxon>Ecdysozoa</taxon>
        <taxon>Arthropoda</taxon>
        <taxon>Chelicerata</taxon>
        <taxon>Arachnida</taxon>
        <taxon>Acari</taxon>
        <taxon>Parasitiformes</taxon>
        <taxon>Ixodida</taxon>
        <taxon>Ixodoidea</taxon>
        <taxon>Ixodidae</taxon>
        <taxon>Ixodinae</taxon>
        <taxon>Ixodes</taxon>
    </lineage>
</organism>
<dbReference type="AlphaFoldDB" id="B7Q9S9"/>
<evidence type="ECO:0000313" key="1">
    <source>
        <dbReference type="EMBL" id="EEC15601.1"/>
    </source>
</evidence>
<gene>
    <name evidence="1" type="ORF">IscW_ISCW011605</name>
</gene>
<dbReference type="HOGENOM" id="CLU_2888268_0_0_1"/>
<dbReference type="EMBL" id="DS891313">
    <property type="protein sequence ID" value="EEC15601.1"/>
    <property type="molecule type" value="Genomic_DNA"/>
</dbReference>
<dbReference type="Proteomes" id="UP000001555">
    <property type="component" value="Unassembled WGS sequence"/>
</dbReference>
<evidence type="ECO:0000313" key="2">
    <source>
        <dbReference type="EnsemblMetazoa" id="ISCW011605-PA"/>
    </source>
</evidence>
<dbReference type="EMBL" id="ABJB010505127">
    <property type="status" value="NOT_ANNOTATED_CDS"/>
    <property type="molecule type" value="Genomic_DNA"/>
</dbReference>
<proteinExistence type="predicted"/>
<dbReference type="InParanoid" id="B7Q9S9"/>
<dbReference type="PaxDb" id="6945-B7Q9S9"/>
<protein>
    <submittedName>
        <fullName evidence="1 2">Uncharacterized protein</fullName>
    </submittedName>
</protein>
<dbReference type="VEuPathDB" id="VectorBase:ISCW011605"/>
<keyword evidence="3" id="KW-1185">Reference proteome</keyword>
<accession>B7Q9S9</accession>